<dbReference type="PRINTS" id="PR00080">
    <property type="entry name" value="SDRFAMILY"/>
</dbReference>
<dbReference type="PANTHER" id="PTHR44229:SF4">
    <property type="entry name" value="15-HYDROXYPROSTAGLANDIN DEHYDROGENASE [NAD(+)]"/>
    <property type="match status" value="1"/>
</dbReference>
<dbReference type="InterPro" id="IPR020904">
    <property type="entry name" value="Sc_DH/Rdtase_CS"/>
</dbReference>
<evidence type="ECO:0000256" key="3">
    <source>
        <dbReference type="ARBA" id="ARBA00023002"/>
    </source>
</evidence>
<dbReference type="FunFam" id="3.40.50.720:FF:000643">
    <property type="entry name" value="Short chain dehydrogenase/reductase family oxidoreductase, putative"/>
    <property type="match status" value="1"/>
</dbReference>
<proteinExistence type="inferred from homology"/>
<reference evidence="5" key="1">
    <citation type="journal article" date="2020" name="Chem. Sci.">
        <title>Uncovering biosynthetic relationships between antifungal nonadrides and octadrides.</title>
        <authorList>
            <person name="de Mattos-Shipley K.M.J."/>
            <person name="Spencer C."/>
            <person name="Greco C."/>
            <person name="Heard D.M."/>
            <person name="O'Flynn D.E."/>
            <person name="Dao T.T."/>
            <person name="Song Z."/>
            <person name="Mulholland N.P."/>
            <person name="Vincent J.L."/>
            <person name="Simpson T.J."/>
            <person name="Cox R.R."/>
            <person name="Bailey A.M."/>
            <person name="Willis C.L."/>
        </authorList>
    </citation>
    <scope>NUCLEOTIDE SEQUENCE</scope>
    <source>
        <strain evidence="5">UAMH 3620</strain>
    </source>
</reference>
<protein>
    <submittedName>
        <fullName evidence="5">SDR</fullName>
    </submittedName>
</protein>
<keyword evidence="2" id="KW-0521">NADP</keyword>
<evidence type="ECO:0000313" key="5">
    <source>
        <dbReference type="EMBL" id="QTE75997.1"/>
    </source>
</evidence>
<sequence length="296" mass="31914">MAFNISGKTAVVTGAGSGICLAFAQLLLKGNCNVIFADLALRPEAESLVADFPKSTSGPRAVFQKTDVTEWDQLNHMFEVADAEFGGADIICPGAGVYEPAFSNFWNPPGSKFSKDTINGSRYTSLDINLVHPIRSTQMAIDHFIKRGKPGVVVHISSIAAQRPLLSCPLYVAAKSGVSNFVRSLASLEFPEHGLPTIRVNAVAPGVIKTPLWTECPDKLDWIDETKDDWVGPEEVAQAMKDLIEKEEYIGGTVLEVGKNQTRKVEVLNDPGPHGAGHTVSGSNKGIEEVWQKLSA</sequence>
<evidence type="ECO:0000256" key="1">
    <source>
        <dbReference type="ARBA" id="ARBA00006484"/>
    </source>
</evidence>
<name>A0A8A5D7E8_9PEZI</name>
<organism evidence="5">
    <name type="scientific">Scytalidium album</name>
    <dbReference type="NCBI Taxonomy" id="1525810"/>
    <lineage>
        <taxon>Eukaryota</taxon>
        <taxon>Fungi</taxon>
        <taxon>Dikarya</taxon>
        <taxon>Ascomycota</taxon>
        <taxon>Pezizomycotina</taxon>
        <taxon>Leotiomycetes</taxon>
        <taxon>Leotiomycetes incertae sedis</taxon>
        <taxon>Scytalidium</taxon>
    </lineage>
</organism>
<keyword evidence="3" id="KW-0560">Oxidoreductase</keyword>
<dbReference type="AlphaFoldDB" id="A0A8A5D7E8"/>
<dbReference type="PRINTS" id="PR00081">
    <property type="entry name" value="GDHRDH"/>
</dbReference>
<dbReference type="Gene3D" id="3.40.50.720">
    <property type="entry name" value="NAD(P)-binding Rossmann-like Domain"/>
    <property type="match status" value="1"/>
</dbReference>
<dbReference type="GO" id="GO:0005737">
    <property type="term" value="C:cytoplasm"/>
    <property type="evidence" value="ECO:0007669"/>
    <property type="project" value="TreeGrafter"/>
</dbReference>
<dbReference type="Pfam" id="PF00106">
    <property type="entry name" value="adh_short"/>
    <property type="match status" value="1"/>
</dbReference>
<evidence type="ECO:0000256" key="4">
    <source>
        <dbReference type="RuleBase" id="RU000363"/>
    </source>
</evidence>
<dbReference type="PANTHER" id="PTHR44229">
    <property type="entry name" value="15-HYDROXYPROSTAGLANDIN DEHYDROGENASE [NAD(+)]"/>
    <property type="match status" value="1"/>
</dbReference>
<gene>
    <name evidence="5" type="primary">sdr</name>
</gene>
<dbReference type="InterPro" id="IPR002347">
    <property type="entry name" value="SDR_fam"/>
</dbReference>
<dbReference type="PROSITE" id="PS00061">
    <property type="entry name" value="ADH_SHORT"/>
    <property type="match status" value="1"/>
</dbReference>
<comment type="similarity">
    <text evidence="1 4">Belongs to the short-chain dehydrogenases/reductases (SDR) family.</text>
</comment>
<evidence type="ECO:0000256" key="2">
    <source>
        <dbReference type="ARBA" id="ARBA00022857"/>
    </source>
</evidence>
<dbReference type="SUPFAM" id="SSF51735">
    <property type="entry name" value="NAD(P)-binding Rossmann-fold domains"/>
    <property type="match status" value="1"/>
</dbReference>
<dbReference type="GO" id="GO:0016616">
    <property type="term" value="F:oxidoreductase activity, acting on the CH-OH group of donors, NAD or NADP as acceptor"/>
    <property type="evidence" value="ECO:0007669"/>
    <property type="project" value="TreeGrafter"/>
</dbReference>
<dbReference type="EMBL" id="MT724050">
    <property type="protein sequence ID" value="QTE75997.1"/>
    <property type="molecule type" value="Genomic_DNA"/>
</dbReference>
<accession>A0A8A5D7E8</accession>
<dbReference type="InterPro" id="IPR036291">
    <property type="entry name" value="NAD(P)-bd_dom_sf"/>
</dbReference>